<evidence type="ECO:0000313" key="2">
    <source>
        <dbReference type="EMBL" id="KAJ7414536.1"/>
    </source>
</evidence>
<comment type="caution">
    <text evidence="2">The sequence shown here is derived from an EMBL/GenBank/DDBJ whole genome shotgun (WGS) entry which is preliminary data.</text>
</comment>
<protein>
    <submittedName>
        <fullName evidence="2">Uncharacterized protein</fullName>
    </submittedName>
</protein>
<accession>A0ABQ9D4B2</accession>
<dbReference type="Proteomes" id="UP001145742">
    <property type="component" value="Unassembled WGS sequence"/>
</dbReference>
<evidence type="ECO:0000256" key="1">
    <source>
        <dbReference type="SAM" id="MobiDB-lite"/>
    </source>
</evidence>
<organism evidence="2 3">
    <name type="scientific">Willisornis vidua</name>
    <name type="common">Xingu scale-backed antbird</name>
    <dbReference type="NCBI Taxonomy" id="1566151"/>
    <lineage>
        <taxon>Eukaryota</taxon>
        <taxon>Metazoa</taxon>
        <taxon>Chordata</taxon>
        <taxon>Craniata</taxon>
        <taxon>Vertebrata</taxon>
        <taxon>Euteleostomi</taxon>
        <taxon>Archelosauria</taxon>
        <taxon>Archosauria</taxon>
        <taxon>Dinosauria</taxon>
        <taxon>Saurischia</taxon>
        <taxon>Theropoda</taxon>
        <taxon>Coelurosauria</taxon>
        <taxon>Aves</taxon>
        <taxon>Neognathae</taxon>
        <taxon>Neoaves</taxon>
        <taxon>Telluraves</taxon>
        <taxon>Australaves</taxon>
        <taxon>Passeriformes</taxon>
        <taxon>Thamnophilidae</taxon>
        <taxon>Willisornis</taxon>
    </lineage>
</organism>
<gene>
    <name evidence="2" type="ORF">WISP_83412</name>
</gene>
<reference evidence="2" key="1">
    <citation type="submission" date="2019-10" db="EMBL/GenBank/DDBJ databases">
        <authorList>
            <person name="Soares A.E.R."/>
            <person name="Aleixo A."/>
            <person name="Schneider P."/>
            <person name="Miyaki C.Y."/>
            <person name="Schneider M.P."/>
            <person name="Mello C."/>
            <person name="Vasconcelos A.T.R."/>
        </authorList>
    </citation>
    <scope>NUCLEOTIDE SEQUENCE</scope>
    <source>
        <tissue evidence="2">Muscle</tissue>
    </source>
</reference>
<dbReference type="EMBL" id="WHWB01034043">
    <property type="protein sequence ID" value="KAJ7414536.1"/>
    <property type="molecule type" value="Genomic_DNA"/>
</dbReference>
<name>A0ABQ9D4B2_9PASS</name>
<evidence type="ECO:0000313" key="3">
    <source>
        <dbReference type="Proteomes" id="UP001145742"/>
    </source>
</evidence>
<sequence>MEGQLIVAYGTLATAYCKLLGMVQHLQGKKEESKMPDVMVTQDVAKPREQSKPKEVVHIQKRKYETNEFIRWMTMGECGRRESVAGGDGDGKSEKLTMAP</sequence>
<keyword evidence="3" id="KW-1185">Reference proteome</keyword>
<proteinExistence type="predicted"/>
<feature type="region of interest" description="Disordered" evidence="1">
    <location>
        <begin position="80"/>
        <end position="100"/>
    </location>
</feature>